<organism evidence="1 2">
    <name type="scientific">Ramlibacter aquaticus</name>
    <dbReference type="NCBI Taxonomy" id="2780094"/>
    <lineage>
        <taxon>Bacteria</taxon>
        <taxon>Pseudomonadati</taxon>
        <taxon>Pseudomonadota</taxon>
        <taxon>Betaproteobacteria</taxon>
        <taxon>Burkholderiales</taxon>
        <taxon>Comamonadaceae</taxon>
        <taxon>Ramlibacter</taxon>
    </lineage>
</organism>
<dbReference type="RefSeq" id="WP_193779222.1">
    <property type="nucleotide sequence ID" value="NZ_JADDOJ010000009.1"/>
</dbReference>
<gene>
    <name evidence="1" type="ORF">IM725_03670</name>
</gene>
<comment type="caution">
    <text evidence="1">The sequence shown here is derived from an EMBL/GenBank/DDBJ whole genome shotgun (WGS) entry which is preliminary data.</text>
</comment>
<evidence type="ECO:0000313" key="2">
    <source>
        <dbReference type="Proteomes" id="UP000715965"/>
    </source>
</evidence>
<keyword evidence="2" id="KW-1185">Reference proteome</keyword>
<dbReference type="EMBL" id="JADDOJ010000009">
    <property type="protein sequence ID" value="MBE7939671.1"/>
    <property type="molecule type" value="Genomic_DNA"/>
</dbReference>
<protein>
    <submittedName>
        <fullName evidence="1">Uncharacterized protein</fullName>
    </submittedName>
</protein>
<accession>A0ABR9SBE9</accession>
<name>A0ABR9SBE9_9BURK</name>
<dbReference type="Proteomes" id="UP000715965">
    <property type="component" value="Unassembled WGS sequence"/>
</dbReference>
<sequence length="93" mass="10825">MKIHTASCYYAATGEGATLFAYIAWASDEQEMREKLKSDVHEFWAMTSEVQEGVVRNEVTRMLWPEEMLRRIEDFAQDCAMVVARNEVHFNMS</sequence>
<reference evidence="1 2" key="1">
    <citation type="submission" date="2020-10" db="EMBL/GenBank/DDBJ databases">
        <title>Draft genome of Ramlibacter aquaticus LMG 30558.</title>
        <authorList>
            <person name="Props R."/>
        </authorList>
    </citation>
    <scope>NUCLEOTIDE SEQUENCE [LARGE SCALE GENOMIC DNA]</scope>
    <source>
        <strain evidence="1 2">LMG 30558</strain>
    </source>
</reference>
<evidence type="ECO:0000313" key="1">
    <source>
        <dbReference type="EMBL" id="MBE7939671.1"/>
    </source>
</evidence>
<proteinExistence type="predicted"/>